<dbReference type="Proteomes" id="UP001314263">
    <property type="component" value="Unassembled WGS sequence"/>
</dbReference>
<protein>
    <recommendedName>
        <fullName evidence="3">Peptidase C14 caspase domain-containing protein</fullName>
    </recommendedName>
</protein>
<evidence type="ECO:0000256" key="2">
    <source>
        <dbReference type="SAM" id="MobiDB-lite"/>
    </source>
</evidence>
<evidence type="ECO:0000259" key="3">
    <source>
        <dbReference type="Pfam" id="PF00656"/>
    </source>
</evidence>
<feature type="compositionally biased region" description="Low complexity" evidence="2">
    <location>
        <begin position="18"/>
        <end position="37"/>
    </location>
</feature>
<dbReference type="Pfam" id="PF00656">
    <property type="entry name" value="Peptidase_C14"/>
    <property type="match status" value="1"/>
</dbReference>
<dbReference type="PANTHER" id="PTHR48104">
    <property type="entry name" value="METACASPASE-4"/>
    <property type="match status" value="1"/>
</dbReference>
<evidence type="ECO:0000256" key="1">
    <source>
        <dbReference type="ARBA" id="ARBA00009005"/>
    </source>
</evidence>
<comment type="caution">
    <text evidence="4">The sequence shown here is derived from an EMBL/GenBank/DDBJ whole genome shotgun (WGS) entry which is preliminary data.</text>
</comment>
<gene>
    <name evidence="4" type="ORF">CVIRNUC_001695</name>
</gene>
<dbReference type="PANTHER" id="PTHR48104:SF30">
    <property type="entry name" value="METACASPASE-1"/>
    <property type="match status" value="1"/>
</dbReference>
<dbReference type="InterPro" id="IPR029030">
    <property type="entry name" value="Caspase-like_dom_sf"/>
</dbReference>
<dbReference type="InterPro" id="IPR050452">
    <property type="entry name" value="Metacaspase"/>
</dbReference>
<dbReference type="GO" id="GO:0006508">
    <property type="term" value="P:proteolysis"/>
    <property type="evidence" value="ECO:0007669"/>
    <property type="project" value="InterPro"/>
</dbReference>
<feature type="domain" description="Peptidase C14 caspase" evidence="3">
    <location>
        <begin position="120"/>
        <end position="365"/>
    </location>
</feature>
<proteinExistence type="inferred from homology"/>
<dbReference type="SUPFAM" id="SSF52129">
    <property type="entry name" value="Caspase-like"/>
    <property type="match status" value="1"/>
</dbReference>
<dbReference type="GO" id="GO:0005737">
    <property type="term" value="C:cytoplasm"/>
    <property type="evidence" value="ECO:0007669"/>
    <property type="project" value="TreeGrafter"/>
</dbReference>
<dbReference type="EMBL" id="CAUYUE010000002">
    <property type="protein sequence ID" value="CAK0746482.1"/>
    <property type="molecule type" value="Genomic_DNA"/>
</dbReference>
<dbReference type="InterPro" id="IPR011600">
    <property type="entry name" value="Pept_C14_caspase"/>
</dbReference>
<name>A0AAV1HW66_9CHLO</name>
<accession>A0AAV1HW66</accession>
<reference evidence="4 5" key="1">
    <citation type="submission" date="2023-10" db="EMBL/GenBank/DDBJ databases">
        <authorList>
            <person name="Maclean D."/>
            <person name="Macfadyen A."/>
        </authorList>
    </citation>
    <scope>NUCLEOTIDE SEQUENCE [LARGE SCALE GENOMIC DNA]</scope>
</reference>
<feature type="region of interest" description="Disordered" evidence="2">
    <location>
        <begin position="1"/>
        <end position="112"/>
    </location>
</feature>
<sequence length="416" mass="44288">MSWGGPWGGQPQYPQPQYPQQQYGQQQQQAGYSSQSSHVQPQGGPANPSAPPMPSGSWQQHPSQAPGQFPAGPGATGGAVAPQPGFGFAGPGAPNPYMPPPMPNTGQQPHIPQNFAPTGRKKALICACNYRASQHELKGCINDAHCMKYLLTTRLGFKDSDIVVLTDDQSNPQAWPTRGNMLYQMQMLTHGCQPGDSLIFHFSGHGSQVADYSGDETDGLNETLCPCDFKHAGMIVDDELNRLLVNPLPPGVRLHAIIDACHSGTALDLEYRCKVKSSGIHWKNEYSHRPSVYKGTAGGEALQIGAARDKQTAADTAAMSGGASTGAATFAFIQAIERSGTGITYLQLLMSMSQALEQLSAQQGKLPPKLPTEVGGMFGGLLNKLMDGAMDMAGLSAQTPVLSCNYPFDLNRPLAI</sequence>
<feature type="compositionally biased region" description="Pro residues" evidence="2">
    <location>
        <begin position="93"/>
        <end position="103"/>
    </location>
</feature>
<dbReference type="AlphaFoldDB" id="A0AAV1HW66"/>
<feature type="compositionally biased region" description="Low complexity" evidence="2">
    <location>
        <begin position="62"/>
        <end position="86"/>
    </location>
</feature>
<dbReference type="GO" id="GO:0004197">
    <property type="term" value="F:cysteine-type endopeptidase activity"/>
    <property type="evidence" value="ECO:0007669"/>
    <property type="project" value="InterPro"/>
</dbReference>
<dbReference type="Gene3D" id="3.40.50.12660">
    <property type="match status" value="1"/>
</dbReference>
<keyword evidence="5" id="KW-1185">Reference proteome</keyword>
<evidence type="ECO:0000313" key="5">
    <source>
        <dbReference type="Proteomes" id="UP001314263"/>
    </source>
</evidence>
<evidence type="ECO:0000313" key="4">
    <source>
        <dbReference type="EMBL" id="CAK0746482.1"/>
    </source>
</evidence>
<comment type="similarity">
    <text evidence="1">Belongs to the peptidase C14B family.</text>
</comment>
<organism evidence="4 5">
    <name type="scientific">Coccomyxa viridis</name>
    <dbReference type="NCBI Taxonomy" id="1274662"/>
    <lineage>
        <taxon>Eukaryota</taxon>
        <taxon>Viridiplantae</taxon>
        <taxon>Chlorophyta</taxon>
        <taxon>core chlorophytes</taxon>
        <taxon>Trebouxiophyceae</taxon>
        <taxon>Trebouxiophyceae incertae sedis</taxon>
        <taxon>Coccomyxaceae</taxon>
        <taxon>Coccomyxa</taxon>
    </lineage>
</organism>